<proteinExistence type="predicted"/>
<reference evidence="1" key="1">
    <citation type="submission" date="2020-05" db="EMBL/GenBank/DDBJ databases">
        <authorList>
            <person name="Chiriac C."/>
            <person name="Salcher M."/>
            <person name="Ghai R."/>
            <person name="Kavagutti S V."/>
        </authorList>
    </citation>
    <scope>NUCLEOTIDE SEQUENCE</scope>
</reference>
<organism evidence="1">
    <name type="scientific">freshwater metagenome</name>
    <dbReference type="NCBI Taxonomy" id="449393"/>
    <lineage>
        <taxon>unclassified sequences</taxon>
        <taxon>metagenomes</taxon>
        <taxon>ecological metagenomes</taxon>
    </lineage>
</organism>
<accession>A0A6J7EK87</accession>
<gene>
    <name evidence="1" type="ORF">UFOPK3482_00133</name>
</gene>
<dbReference type="AlphaFoldDB" id="A0A6J7EK87"/>
<evidence type="ECO:0000313" key="1">
    <source>
        <dbReference type="EMBL" id="CAB4881614.1"/>
    </source>
</evidence>
<dbReference type="EMBL" id="CAFBLZ010000006">
    <property type="protein sequence ID" value="CAB4881614.1"/>
    <property type="molecule type" value="Genomic_DNA"/>
</dbReference>
<name>A0A6J7EK87_9ZZZZ</name>
<sequence>MLKQGVTVDSLSNRKNRLFLYGVNAIFIIGF</sequence>
<protein>
    <submittedName>
        <fullName evidence="1">Unannotated protein</fullName>
    </submittedName>
</protein>